<keyword evidence="4" id="KW-1185">Reference proteome</keyword>
<feature type="signal peptide" evidence="2">
    <location>
        <begin position="1"/>
        <end position="22"/>
    </location>
</feature>
<dbReference type="PROSITE" id="PS51257">
    <property type="entry name" value="PROKAR_LIPOPROTEIN"/>
    <property type="match status" value="1"/>
</dbReference>
<dbReference type="Proteomes" id="UP000000709">
    <property type="component" value="Unassembled WGS sequence"/>
</dbReference>
<dbReference type="RefSeq" id="XP_007375023.1">
    <property type="nucleotide sequence ID" value="XM_007374961.1"/>
</dbReference>
<organism evidence="4">
    <name type="scientific">Spathaspora passalidarum (strain NRRL Y-27907 / 11-Y1)</name>
    <dbReference type="NCBI Taxonomy" id="619300"/>
    <lineage>
        <taxon>Eukaryota</taxon>
        <taxon>Fungi</taxon>
        <taxon>Dikarya</taxon>
        <taxon>Ascomycota</taxon>
        <taxon>Saccharomycotina</taxon>
        <taxon>Pichiomycetes</taxon>
        <taxon>Debaryomycetaceae</taxon>
        <taxon>Spathaspora</taxon>
    </lineage>
</organism>
<evidence type="ECO:0000313" key="3">
    <source>
        <dbReference type="EMBL" id="EGW33508.1"/>
    </source>
</evidence>
<dbReference type="EMBL" id="GL996501">
    <property type="protein sequence ID" value="EGW33508.1"/>
    <property type="molecule type" value="Genomic_DNA"/>
</dbReference>
<reference evidence="3 4" key="1">
    <citation type="journal article" date="2011" name="Proc. Natl. Acad. Sci. U.S.A.">
        <title>Comparative genomics of xylose-fermenting fungi for enhanced biofuel production.</title>
        <authorList>
            <person name="Wohlbach D.J."/>
            <person name="Kuo A."/>
            <person name="Sato T.K."/>
            <person name="Potts K.M."/>
            <person name="Salamov A.A."/>
            <person name="LaButti K.M."/>
            <person name="Sun H."/>
            <person name="Clum A."/>
            <person name="Pangilinan J.L."/>
            <person name="Lindquist E.A."/>
            <person name="Lucas S."/>
            <person name="Lapidus A."/>
            <person name="Jin M."/>
            <person name="Gunawan C."/>
            <person name="Balan V."/>
            <person name="Dale B.E."/>
            <person name="Jeffries T.W."/>
            <person name="Zinkel R."/>
            <person name="Barry K.W."/>
            <person name="Grigoriev I.V."/>
            <person name="Gasch A.P."/>
        </authorList>
    </citation>
    <scope>NUCLEOTIDE SEQUENCE [LARGE SCALE GENOMIC DNA]</scope>
    <source>
        <strain evidence="4">NRRL Y-27907 / 11-Y1</strain>
    </source>
</reference>
<feature type="region of interest" description="Disordered" evidence="1">
    <location>
        <begin position="182"/>
        <end position="216"/>
    </location>
</feature>
<gene>
    <name evidence="3" type="ORF">SPAPADRAFT_66465</name>
</gene>
<evidence type="ECO:0000256" key="1">
    <source>
        <dbReference type="SAM" id="MobiDB-lite"/>
    </source>
</evidence>
<feature type="compositionally biased region" description="Polar residues" evidence="1">
    <location>
        <begin position="182"/>
        <end position="192"/>
    </location>
</feature>
<evidence type="ECO:0000256" key="2">
    <source>
        <dbReference type="SAM" id="SignalP"/>
    </source>
</evidence>
<dbReference type="AlphaFoldDB" id="G3AMR4"/>
<dbReference type="KEGG" id="spaa:SPAPADRAFT_66465"/>
<proteinExistence type="predicted"/>
<protein>
    <submittedName>
        <fullName evidence="3">Uncharacterized protein</fullName>
    </submittedName>
</protein>
<dbReference type="InParanoid" id="G3AMR4"/>
<feature type="chain" id="PRO_5003442611" evidence="2">
    <location>
        <begin position="23"/>
        <end position="216"/>
    </location>
</feature>
<accession>G3AMR4</accession>
<dbReference type="GeneID" id="18875101"/>
<evidence type="ECO:0000313" key="4">
    <source>
        <dbReference type="Proteomes" id="UP000000709"/>
    </source>
</evidence>
<name>G3AMR4_SPAPN</name>
<keyword evidence="2" id="KW-0732">Signal</keyword>
<sequence length="216" mass="24313">MVQCKCLTSFVFLLSLSCPVVSLPVVSPPSEKIRNVSFNYSRNEYLRWEEQAAHLLNYSYSKIEKKNTTTDSSGSYYNITEESNNADVEFVAQGGRGPRWTIGSGVYLHKEVDYGDCSDDDWSDWGRGGWGRRGGRGRGGWGRGGWGRGGWSDDWSDDWSDWSDSDWDGRKFWFLKVRDNDQSSGDIASTANEEPVSESLGNKSNEVMVGNNTKQK</sequence>
<dbReference type="HOGENOM" id="CLU_1278327_0_0_1"/>
<feature type="compositionally biased region" description="Polar residues" evidence="1">
    <location>
        <begin position="199"/>
        <end position="216"/>
    </location>
</feature>